<dbReference type="RefSeq" id="XP_002111535.1">
    <property type="nucleotide sequence ID" value="XM_002111499.1"/>
</dbReference>
<dbReference type="InterPro" id="IPR050910">
    <property type="entry name" value="JMJD6_ArgDemeth/LysHydrox"/>
</dbReference>
<protein>
    <recommendedName>
        <fullName evidence="1">Cupin-like domain-containing protein</fullName>
    </recommendedName>
</protein>
<dbReference type="eggNOG" id="ENOG502QS9X">
    <property type="taxonomic scope" value="Eukaryota"/>
</dbReference>
<dbReference type="EMBL" id="DS985244">
    <property type="protein sequence ID" value="EDV25502.1"/>
    <property type="molecule type" value="Genomic_DNA"/>
</dbReference>
<accession>B3RVH5</accession>
<organism evidence="2 3">
    <name type="scientific">Trichoplax adhaerens</name>
    <name type="common">Trichoplax reptans</name>
    <dbReference type="NCBI Taxonomy" id="10228"/>
    <lineage>
        <taxon>Eukaryota</taxon>
        <taxon>Metazoa</taxon>
        <taxon>Placozoa</taxon>
        <taxon>Uniplacotomia</taxon>
        <taxon>Trichoplacea</taxon>
        <taxon>Trichoplacidae</taxon>
        <taxon>Trichoplax</taxon>
    </lineage>
</organism>
<dbReference type="Pfam" id="PF13621">
    <property type="entry name" value="Cupin_8"/>
    <property type="match status" value="1"/>
</dbReference>
<dbReference type="PhylomeDB" id="B3RVH5"/>
<dbReference type="STRING" id="10228.B3RVH5"/>
<keyword evidence="3" id="KW-1185">Reference proteome</keyword>
<dbReference type="AlphaFoldDB" id="B3RVH5"/>
<dbReference type="Proteomes" id="UP000009022">
    <property type="component" value="Unassembled WGS sequence"/>
</dbReference>
<name>B3RVH5_TRIAD</name>
<dbReference type="GO" id="GO:0016706">
    <property type="term" value="F:2-oxoglutarate-dependent dioxygenase activity"/>
    <property type="evidence" value="ECO:0000318"/>
    <property type="project" value="GO_Central"/>
</dbReference>
<evidence type="ECO:0000313" key="2">
    <source>
        <dbReference type="EMBL" id="EDV25502.1"/>
    </source>
</evidence>
<dbReference type="GeneID" id="6752748"/>
<dbReference type="InParanoid" id="B3RVH5"/>
<evidence type="ECO:0000313" key="3">
    <source>
        <dbReference type="Proteomes" id="UP000009022"/>
    </source>
</evidence>
<dbReference type="InterPro" id="IPR041667">
    <property type="entry name" value="Cupin_8"/>
</dbReference>
<dbReference type="CTD" id="6752748"/>
<dbReference type="PANTHER" id="PTHR12480">
    <property type="entry name" value="ARGININE DEMETHYLASE AND LYSYL-HYDROXYLASE JMJD"/>
    <property type="match status" value="1"/>
</dbReference>
<dbReference type="OMA" id="EPPRECH"/>
<gene>
    <name evidence="2" type="ORF">TRIADDRAFT_37563</name>
</gene>
<dbReference type="SUPFAM" id="SSF51197">
    <property type="entry name" value="Clavaminate synthase-like"/>
    <property type="match status" value="1"/>
</dbReference>
<feature type="domain" description="Cupin-like" evidence="1">
    <location>
        <begin position="99"/>
        <end position="261"/>
    </location>
</feature>
<dbReference type="KEGG" id="tad:TRIADDRAFT_37563"/>
<evidence type="ECO:0000259" key="1">
    <source>
        <dbReference type="Pfam" id="PF13621"/>
    </source>
</evidence>
<proteinExistence type="predicted"/>
<dbReference type="PANTHER" id="PTHR12480:SF19">
    <property type="entry name" value="CUPIN-LIKE DOMAIN-CONTAINING PROTEIN"/>
    <property type="match status" value="1"/>
</dbReference>
<dbReference type="Gene3D" id="2.60.120.650">
    <property type="entry name" value="Cupin"/>
    <property type="match status" value="1"/>
</dbReference>
<dbReference type="HOGENOM" id="CLU_068137_1_0_1"/>
<reference evidence="2 3" key="1">
    <citation type="journal article" date="2008" name="Nature">
        <title>The Trichoplax genome and the nature of placozoans.</title>
        <authorList>
            <person name="Srivastava M."/>
            <person name="Begovic E."/>
            <person name="Chapman J."/>
            <person name="Putnam N.H."/>
            <person name="Hellsten U."/>
            <person name="Kawashima T."/>
            <person name="Kuo A."/>
            <person name="Mitros T."/>
            <person name="Salamov A."/>
            <person name="Carpenter M.L."/>
            <person name="Signorovitch A.Y."/>
            <person name="Moreno M.A."/>
            <person name="Kamm K."/>
            <person name="Grimwood J."/>
            <person name="Schmutz J."/>
            <person name="Shapiro H."/>
            <person name="Grigoriev I.V."/>
            <person name="Buss L.W."/>
            <person name="Schierwater B."/>
            <person name="Dellaporta S.L."/>
            <person name="Rokhsar D.S."/>
        </authorList>
    </citation>
    <scope>NUCLEOTIDE SEQUENCE [LARGE SCALE GENOMIC DNA]</scope>
    <source>
        <strain evidence="2 3">Grell-BS-1999</strain>
    </source>
</reference>
<sequence>MSAVKKYNKKVDIFNFLIVLSVLAALGAAGILAGVSYQVLPKRLEGLFFKYYFNTTDPTEIGCLLENTETTQDVFRPPVDCSMCRGITEIVRVSNLTKKEFEEKYAYSGQAVVVTDGTANWTAPEVFSFAYFKKLYAPKSVALRSAERDCQFFPYKTNFTSLGQVFRMPKARANLKTGKPWYIGWSNCDAEAANVLRSHYNRPYFLPERSESSRIDWIFMGSPGYGAHMHIDNVHFPSWQAQLRGQKKWILEPPLECADVCVNQISVIVNTGDIIVLNTNKWFHQTVIMGDELSITIGSEYD</sequence>
<dbReference type="OrthoDB" id="10063099at2759"/>